<dbReference type="SUPFAM" id="SSF56300">
    <property type="entry name" value="Metallo-dependent phosphatases"/>
    <property type="match status" value="1"/>
</dbReference>
<dbReference type="Pfam" id="PF00149">
    <property type="entry name" value="Metallophos"/>
    <property type="match status" value="1"/>
</dbReference>
<dbReference type="InterPro" id="IPR004843">
    <property type="entry name" value="Calcineurin-like_PHP"/>
</dbReference>
<keyword evidence="5" id="KW-1185">Reference proteome</keyword>
<reference evidence="4" key="1">
    <citation type="journal article" date="2020" name="Fungal Divers.">
        <title>Resolving the Mortierellaceae phylogeny through synthesis of multi-gene phylogenetics and phylogenomics.</title>
        <authorList>
            <person name="Vandepol N."/>
            <person name="Liber J."/>
            <person name="Desiro A."/>
            <person name="Na H."/>
            <person name="Kennedy M."/>
            <person name="Barry K."/>
            <person name="Grigoriev I.V."/>
            <person name="Miller A.N."/>
            <person name="O'Donnell K."/>
            <person name="Stajich J.E."/>
            <person name="Bonito G."/>
        </authorList>
    </citation>
    <scope>NUCLEOTIDE SEQUENCE</scope>
    <source>
        <strain evidence="4">NVP60</strain>
    </source>
</reference>
<evidence type="ECO:0000256" key="2">
    <source>
        <dbReference type="SAM" id="SignalP"/>
    </source>
</evidence>
<evidence type="ECO:0000256" key="1">
    <source>
        <dbReference type="SAM" id="MobiDB-lite"/>
    </source>
</evidence>
<dbReference type="OrthoDB" id="783096at2759"/>
<organism evidence="4 5">
    <name type="scientific">Linnemannia gamsii</name>
    <dbReference type="NCBI Taxonomy" id="64522"/>
    <lineage>
        <taxon>Eukaryota</taxon>
        <taxon>Fungi</taxon>
        <taxon>Fungi incertae sedis</taxon>
        <taxon>Mucoromycota</taxon>
        <taxon>Mortierellomycotina</taxon>
        <taxon>Mortierellomycetes</taxon>
        <taxon>Mortierellales</taxon>
        <taxon>Mortierellaceae</taxon>
        <taxon>Linnemannia</taxon>
    </lineage>
</organism>
<feature type="region of interest" description="Disordered" evidence="1">
    <location>
        <begin position="567"/>
        <end position="601"/>
    </location>
</feature>
<dbReference type="Proteomes" id="UP000823405">
    <property type="component" value="Unassembled WGS sequence"/>
</dbReference>
<dbReference type="PANTHER" id="PTHR32440">
    <property type="entry name" value="PHOSPHATASE DCR2-RELATED-RELATED"/>
    <property type="match status" value="1"/>
</dbReference>
<gene>
    <name evidence="4" type="primary">SIA1</name>
    <name evidence="4" type="ORF">BGZ97_007218</name>
</gene>
<feature type="domain" description="MABP" evidence="3">
    <location>
        <begin position="25"/>
        <end position="170"/>
    </location>
</feature>
<evidence type="ECO:0000313" key="4">
    <source>
        <dbReference type="EMBL" id="KAG0316220.1"/>
    </source>
</evidence>
<dbReference type="InterPro" id="IPR023341">
    <property type="entry name" value="MABP"/>
</dbReference>
<feature type="compositionally biased region" description="Acidic residues" evidence="1">
    <location>
        <begin position="567"/>
        <end position="580"/>
    </location>
</feature>
<dbReference type="GO" id="GO:0004721">
    <property type="term" value="F:phosphoprotein phosphatase activity"/>
    <property type="evidence" value="ECO:0007669"/>
    <property type="project" value="TreeGrafter"/>
</dbReference>
<dbReference type="PANTHER" id="PTHR32440:SF0">
    <property type="entry name" value="PHOSPHATASE DCR2-RELATED"/>
    <property type="match status" value="1"/>
</dbReference>
<dbReference type="PROSITE" id="PS51498">
    <property type="entry name" value="MABP"/>
    <property type="match status" value="1"/>
</dbReference>
<feature type="signal peptide" evidence="2">
    <location>
        <begin position="1"/>
        <end position="24"/>
    </location>
</feature>
<evidence type="ECO:0000313" key="5">
    <source>
        <dbReference type="Proteomes" id="UP000823405"/>
    </source>
</evidence>
<evidence type="ECO:0000259" key="3">
    <source>
        <dbReference type="PROSITE" id="PS51498"/>
    </source>
</evidence>
<sequence>MRPFLWSSLLVLGLSTALQTSATGISPISDIKITACQEDNCSVPGYRKVPQDLNKYSRGSFVHIHFTDLPTPGMGSNVLLNPITNIAVLQGQDAEMGPDWERIEGNLNDGNRGPVLAMFVQRDPDDSPIDSVVVKYGYDSHAAIGYDRLPLDLNVGTGGQWVYLYYRKAGYRPPITHIATKACPLPRCSMDDSWTRVNRPILTGTFKRYLYLFYKSVPGERPITSLNLSLRSQQDDDEDDGVSRESIDTGVRFKESNVYVNYRRGRLDDRKDVLDNIAVELGNNPIPFGWNLASFDHAPEEDVPNWNAQIVYRTGERALPKVPTLKFKDDGSFKIVQFADIHMATGPHSCHDVPSTMTCTGDINTSEMMERMLEAERPDLVVFTGDNVNGMTSNDAYSTMLKYSKPVVERGIPWTIIFGNHDDEGDLSREEMMRSVQDIPFSIAERGPAGISGTGNFVLQIYRRHRHRHPRFGSQSEDINEHEYDHEERLDEGTEEFDKEDGRFTLYFLDSGAYSFNLAYPGYDWIKEDQVEWFRQTSQAITSRYLKDNVPNALAFFHIPIPEYALVDDDNDDNDNEGDDDSVRTKNDKMVGDKEEAVSSPSYNSGMFDAIFESKDVRATTAGHDHLNDYCLDHRGIELCFGGGLGYGSYGRASIYRRSRVFEILRNGERVDTWKRLDDDELTIAGQQTLFEGPKARHGGSSLASTKSHGRPSNGSNQKGQRQRQVDDLLERLRQGSLLVMGGVGGDVM</sequence>
<dbReference type="Gene3D" id="2.100.10.50">
    <property type="match status" value="1"/>
</dbReference>
<feature type="chain" id="PRO_5040408239" evidence="2">
    <location>
        <begin position="25"/>
        <end position="749"/>
    </location>
</feature>
<dbReference type="GO" id="GO:0005737">
    <property type="term" value="C:cytoplasm"/>
    <property type="evidence" value="ECO:0007669"/>
    <property type="project" value="TreeGrafter"/>
</dbReference>
<dbReference type="InterPro" id="IPR029052">
    <property type="entry name" value="Metallo-depent_PP-like"/>
</dbReference>
<name>A0A9P6RB17_9FUNG</name>
<dbReference type="EMBL" id="JAAAIN010000320">
    <property type="protein sequence ID" value="KAG0316220.1"/>
    <property type="molecule type" value="Genomic_DNA"/>
</dbReference>
<dbReference type="AlphaFoldDB" id="A0A9P6RB17"/>
<proteinExistence type="predicted"/>
<feature type="compositionally biased region" description="Basic and acidic residues" evidence="1">
    <location>
        <begin position="581"/>
        <end position="597"/>
    </location>
</feature>
<protein>
    <submittedName>
        <fullName evidence="4">Purple acid phosphatase</fullName>
    </submittedName>
</protein>
<accession>A0A9P6RB17</accession>
<keyword evidence="2" id="KW-0732">Signal</keyword>
<comment type="caution">
    <text evidence="4">The sequence shown here is derived from an EMBL/GenBank/DDBJ whole genome shotgun (WGS) entry which is preliminary data.</text>
</comment>
<dbReference type="Gene3D" id="3.60.21.10">
    <property type="match status" value="1"/>
</dbReference>
<dbReference type="CDD" id="cd07383">
    <property type="entry name" value="MPP_Dcr2"/>
    <property type="match status" value="1"/>
</dbReference>
<feature type="region of interest" description="Disordered" evidence="1">
    <location>
        <begin position="688"/>
        <end position="725"/>
    </location>
</feature>
<feature type="compositionally biased region" description="Polar residues" evidence="1">
    <location>
        <begin position="702"/>
        <end position="720"/>
    </location>
</feature>